<comment type="caution">
    <text evidence="1">The sequence shown here is derived from an EMBL/GenBank/DDBJ whole genome shotgun (WGS) entry which is preliminary data.</text>
</comment>
<sequence>MSLRRTAQKLLSNQMIGQLSDYNSIRQCLTQRFNPKERSGAHRCTFRGQKQGKGESAQDFGYSLHRTALLAYPDLSSYYLECQVIDQFINGLNNFEVKKKVTFRHSKTLEEAVAGSSPQKPTYSSGSVCAIQSDSTGGQILTIEQISKLLDKKLADHKTGRKDSKNRT</sequence>
<dbReference type="AlphaFoldDB" id="A0A210QMH8"/>
<evidence type="ECO:0000313" key="2">
    <source>
        <dbReference type="Proteomes" id="UP000242188"/>
    </source>
</evidence>
<dbReference type="STRING" id="6573.A0A210QMH8"/>
<gene>
    <name evidence="1" type="ORF">KP79_PYT04030</name>
</gene>
<dbReference type="EMBL" id="NEDP02002897">
    <property type="protein sequence ID" value="OWF49940.1"/>
    <property type="molecule type" value="Genomic_DNA"/>
</dbReference>
<dbReference type="Proteomes" id="UP000242188">
    <property type="component" value="Unassembled WGS sequence"/>
</dbReference>
<proteinExistence type="predicted"/>
<reference evidence="1 2" key="1">
    <citation type="journal article" date="2017" name="Nat. Ecol. Evol.">
        <title>Scallop genome provides insights into evolution of bilaterian karyotype and development.</title>
        <authorList>
            <person name="Wang S."/>
            <person name="Zhang J."/>
            <person name="Jiao W."/>
            <person name="Li J."/>
            <person name="Xun X."/>
            <person name="Sun Y."/>
            <person name="Guo X."/>
            <person name="Huan P."/>
            <person name="Dong B."/>
            <person name="Zhang L."/>
            <person name="Hu X."/>
            <person name="Sun X."/>
            <person name="Wang J."/>
            <person name="Zhao C."/>
            <person name="Wang Y."/>
            <person name="Wang D."/>
            <person name="Huang X."/>
            <person name="Wang R."/>
            <person name="Lv J."/>
            <person name="Li Y."/>
            <person name="Zhang Z."/>
            <person name="Liu B."/>
            <person name="Lu W."/>
            <person name="Hui Y."/>
            <person name="Liang J."/>
            <person name="Zhou Z."/>
            <person name="Hou R."/>
            <person name="Li X."/>
            <person name="Liu Y."/>
            <person name="Li H."/>
            <person name="Ning X."/>
            <person name="Lin Y."/>
            <person name="Zhao L."/>
            <person name="Xing Q."/>
            <person name="Dou J."/>
            <person name="Li Y."/>
            <person name="Mao J."/>
            <person name="Guo H."/>
            <person name="Dou H."/>
            <person name="Li T."/>
            <person name="Mu C."/>
            <person name="Jiang W."/>
            <person name="Fu Q."/>
            <person name="Fu X."/>
            <person name="Miao Y."/>
            <person name="Liu J."/>
            <person name="Yu Q."/>
            <person name="Li R."/>
            <person name="Liao H."/>
            <person name="Li X."/>
            <person name="Kong Y."/>
            <person name="Jiang Z."/>
            <person name="Chourrout D."/>
            <person name="Li R."/>
            <person name="Bao Z."/>
        </authorList>
    </citation>
    <scope>NUCLEOTIDE SEQUENCE [LARGE SCALE GENOMIC DNA]</scope>
    <source>
        <strain evidence="1 2">PY_sf001</strain>
    </source>
</reference>
<evidence type="ECO:0000313" key="1">
    <source>
        <dbReference type="EMBL" id="OWF49940.1"/>
    </source>
</evidence>
<name>A0A210QMH8_MIZYE</name>
<keyword evidence="2" id="KW-1185">Reference proteome</keyword>
<organism evidence="1 2">
    <name type="scientific">Mizuhopecten yessoensis</name>
    <name type="common">Japanese scallop</name>
    <name type="synonym">Patinopecten yessoensis</name>
    <dbReference type="NCBI Taxonomy" id="6573"/>
    <lineage>
        <taxon>Eukaryota</taxon>
        <taxon>Metazoa</taxon>
        <taxon>Spiralia</taxon>
        <taxon>Lophotrochozoa</taxon>
        <taxon>Mollusca</taxon>
        <taxon>Bivalvia</taxon>
        <taxon>Autobranchia</taxon>
        <taxon>Pteriomorphia</taxon>
        <taxon>Pectinida</taxon>
        <taxon>Pectinoidea</taxon>
        <taxon>Pectinidae</taxon>
        <taxon>Mizuhopecten</taxon>
    </lineage>
</organism>
<protein>
    <submittedName>
        <fullName evidence="1">Uncharacterized protein</fullName>
    </submittedName>
</protein>
<accession>A0A210QMH8</accession>
<dbReference type="OrthoDB" id="6277121at2759"/>